<keyword evidence="2" id="KW-0677">Repeat</keyword>
<dbReference type="EMBL" id="LK052944">
    <property type="protein sequence ID" value="CDR44449.1"/>
    <property type="molecule type" value="Genomic_DNA"/>
</dbReference>
<evidence type="ECO:0000256" key="1">
    <source>
        <dbReference type="ARBA" id="ARBA00022574"/>
    </source>
</evidence>
<dbReference type="OrthoDB" id="128867at2759"/>
<evidence type="ECO:0000313" key="4">
    <source>
        <dbReference type="EMBL" id="CDR44449.1"/>
    </source>
</evidence>
<dbReference type="InterPro" id="IPR052254">
    <property type="entry name" value="CUL4-DDB1_E3_ligase_receptor"/>
</dbReference>
<dbReference type="InterPro" id="IPR015943">
    <property type="entry name" value="WD40/YVTN_repeat-like_dom_sf"/>
</dbReference>
<dbReference type="InterPro" id="IPR036322">
    <property type="entry name" value="WD40_repeat_dom_sf"/>
</dbReference>
<dbReference type="PANTHER" id="PTHR44472">
    <property type="entry name" value="DDB1- AND CUL4-ASSOCIATED FACTOR 4-RELATED"/>
    <property type="match status" value="1"/>
</dbReference>
<feature type="region of interest" description="Disordered" evidence="3">
    <location>
        <begin position="25"/>
        <end position="86"/>
    </location>
</feature>
<feature type="compositionally biased region" description="Basic and acidic residues" evidence="3">
    <location>
        <begin position="69"/>
        <end position="86"/>
    </location>
</feature>
<dbReference type="AlphaFoldDB" id="A0A061BBZ3"/>
<accession>A0A061BBZ3</accession>
<evidence type="ECO:0000256" key="2">
    <source>
        <dbReference type="ARBA" id="ARBA00022737"/>
    </source>
</evidence>
<dbReference type="SUPFAM" id="SSF50978">
    <property type="entry name" value="WD40 repeat-like"/>
    <property type="match status" value="1"/>
</dbReference>
<dbReference type="PANTHER" id="PTHR44472:SF1">
    <property type="entry name" value="DDB1 AND CUL4 ASSOCIATED FACTOR 4"/>
    <property type="match status" value="1"/>
</dbReference>
<gene>
    <name evidence="4" type="ORF">RHTO0S_09e04368g</name>
</gene>
<evidence type="ECO:0000256" key="3">
    <source>
        <dbReference type="SAM" id="MobiDB-lite"/>
    </source>
</evidence>
<organism evidence="4">
    <name type="scientific">Rhodotorula toruloides</name>
    <name type="common">Yeast</name>
    <name type="synonym">Rhodosporidium toruloides</name>
    <dbReference type="NCBI Taxonomy" id="5286"/>
    <lineage>
        <taxon>Eukaryota</taxon>
        <taxon>Fungi</taxon>
        <taxon>Dikarya</taxon>
        <taxon>Basidiomycota</taxon>
        <taxon>Pucciniomycotina</taxon>
        <taxon>Microbotryomycetes</taxon>
        <taxon>Sporidiobolales</taxon>
        <taxon>Sporidiobolaceae</taxon>
        <taxon>Rhodotorula</taxon>
    </lineage>
</organism>
<dbReference type="GO" id="GO:0080008">
    <property type="term" value="C:Cul4-RING E3 ubiquitin ligase complex"/>
    <property type="evidence" value="ECO:0007669"/>
    <property type="project" value="TreeGrafter"/>
</dbReference>
<dbReference type="Gene3D" id="2.130.10.10">
    <property type="entry name" value="YVTN repeat-like/Quinoprotein amine dehydrogenase"/>
    <property type="match status" value="1"/>
</dbReference>
<reference evidence="4" key="1">
    <citation type="journal article" date="2014" name="Genome Announc.">
        <title>Draft genome sequence of Rhodosporidium toruloides CECT1137, an oleaginous yeast of biotechnological interest.</title>
        <authorList>
            <person name="Morin N."/>
            <person name="Calcas X."/>
            <person name="Devillers H."/>
            <person name="Durrens P."/>
            <person name="Sherman D.J."/>
            <person name="Nicaud J.-M."/>
            <person name="Neuveglise C."/>
        </authorList>
    </citation>
    <scope>NUCLEOTIDE SEQUENCE</scope>
    <source>
        <strain evidence="4">CECT1137</strain>
    </source>
</reference>
<proteinExistence type="predicted"/>
<keyword evidence="1" id="KW-0853">WD repeat</keyword>
<protein>
    <submittedName>
        <fullName evidence="4">RHTO0S09e04368g1_1</fullName>
    </submittedName>
</protein>
<name>A0A061BBZ3_RHOTO</name>
<sequence length="522" mass="56317">MATSKPPLVLPGYVWNEQTRRYYKQPKNAAAPIPRTASPRQTSSTTRHGRVEGQGDEGVGGKRKRARVARTDAKGKGRARDEDGSPADRLRDLYLTDWQLVGQRQRLQHDILLYSLSRLSPARTTYPDCLPMDDTILHLAFDDVDPARVRVGTSNGTIATGNLAPSADELAYFPNDEERWRTGWFLPSKITSLKSSGKWMVATCLGPPAQAVIATTQDSISLASVTLSPRKTSLWTSAISSDLVALGGDRSVLLTPLSALHSSSSTRPSSPIDTYTTGGRGGGGTVFSLDIPDQGGGMVWAGVRRGECIGFDWRSARGGGGAEAKTREQTAIKISSPVTHVKVIREQPHQLLVAGMDGFLALYDLRIVRPPTLARDRRSTVPMLHVKGHVNSFSTELGMDVWKDEVVAIAGQDSRIRLFSLRTGLALPPPPSPATSSSSSHPTISSFASSTPSLCSPFSSPPKSLAFSTLNPYRLRDERYIELLRTATSEESRGGREGRGGRCGVPSLWVADGAGVECFAVP</sequence>